<comment type="caution">
    <text evidence="2">The sequence shown here is derived from an EMBL/GenBank/DDBJ whole genome shotgun (WGS) entry which is preliminary data.</text>
</comment>
<dbReference type="Proteomes" id="UP000643525">
    <property type="component" value="Unassembled WGS sequence"/>
</dbReference>
<dbReference type="RefSeq" id="WP_318782160.1">
    <property type="nucleotide sequence ID" value="NZ_BAAALJ010000014.1"/>
</dbReference>
<feature type="region of interest" description="Disordered" evidence="1">
    <location>
        <begin position="328"/>
        <end position="381"/>
    </location>
</feature>
<evidence type="ECO:0008006" key="4">
    <source>
        <dbReference type="Google" id="ProtNLM"/>
    </source>
</evidence>
<accession>A0ABR9JD47</accession>
<protein>
    <recommendedName>
        <fullName evidence="4">PAC2 family protein</fullName>
    </recommendedName>
</protein>
<dbReference type="InterPro" id="IPR038389">
    <property type="entry name" value="PSMG2_sf"/>
</dbReference>
<evidence type="ECO:0000313" key="2">
    <source>
        <dbReference type="EMBL" id="MBE1523848.1"/>
    </source>
</evidence>
<keyword evidence="3" id="KW-1185">Reference proteome</keyword>
<feature type="region of interest" description="Disordered" evidence="1">
    <location>
        <begin position="11"/>
        <end position="35"/>
    </location>
</feature>
<dbReference type="EMBL" id="JADBED010000001">
    <property type="protein sequence ID" value="MBE1523848.1"/>
    <property type="molecule type" value="Genomic_DNA"/>
</dbReference>
<feature type="compositionally biased region" description="Basic and acidic residues" evidence="1">
    <location>
        <begin position="369"/>
        <end position="381"/>
    </location>
</feature>
<evidence type="ECO:0000256" key="1">
    <source>
        <dbReference type="SAM" id="MobiDB-lite"/>
    </source>
</evidence>
<name>A0ABR9JD47_9MICC</name>
<proteinExistence type="predicted"/>
<reference evidence="2 3" key="1">
    <citation type="submission" date="2020-10" db="EMBL/GenBank/DDBJ databases">
        <title>Sequencing the genomes of 1000 actinobacteria strains.</title>
        <authorList>
            <person name="Klenk H.-P."/>
        </authorList>
    </citation>
    <scope>NUCLEOTIDE SEQUENCE [LARGE SCALE GENOMIC DNA]</scope>
    <source>
        <strain evidence="2 3">DSM 15666</strain>
    </source>
</reference>
<dbReference type="SUPFAM" id="SSF159659">
    <property type="entry name" value="Cgl1923-like"/>
    <property type="match status" value="1"/>
</dbReference>
<dbReference type="Gene3D" id="1.10.287.100">
    <property type="match status" value="1"/>
</dbReference>
<feature type="compositionally biased region" description="Polar residues" evidence="1">
    <location>
        <begin position="22"/>
        <end position="35"/>
    </location>
</feature>
<dbReference type="Pfam" id="PF09754">
    <property type="entry name" value="PAC2"/>
    <property type="match status" value="1"/>
</dbReference>
<sequence>MKDPLDLLHVHPAADGSDESDSFVNLGSQNTPESTVSAEAGALVLREDQGPAERLSLLVSWSGHTDAGSLSEQLSDSLLGTLPHHRLASFDVDELFDYRSRRPQITFTDNQFSDFKSPSLELYEVRDALGQPFLFLAGDEPDYQWDRVSSAVLQLVERLNVKLVVLVDALGLPTPHTRPIGVTAHGNRPDLIEGISTWGPTAQIEAGLSQFLELRLTQAQREVVGYTLHVPHYLAAGKFPHVAVAALEYAGAALELMLPTEELREASRVVDQDVSRQVQQNSEIQGMVERLERNFDEYATPQQRSLLVKDDEAVPDAEELGAAVEAYLRHHDPAEDAVPEAPADREIAADPESETGHTSQEDTGVEDDAPSKDEHPTDPER</sequence>
<gene>
    <name evidence="2" type="ORF">H4W27_000966</name>
</gene>
<dbReference type="Gene3D" id="3.40.50.10900">
    <property type="entry name" value="PAC-like subunit"/>
    <property type="match status" value="1"/>
</dbReference>
<organism evidence="2 3">
    <name type="scientific">Nesterenkonia lutea</name>
    <dbReference type="NCBI Taxonomy" id="272919"/>
    <lineage>
        <taxon>Bacteria</taxon>
        <taxon>Bacillati</taxon>
        <taxon>Actinomycetota</taxon>
        <taxon>Actinomycetes</taxon>
        <taxon>Micrococcales</taxon>
        <taxon>Micrococcaceae</taxon>
        <taxon>Nesterenkonia</taxon>
    </lineage>
</organism>
<evidence type="ECO:0000313" key="3">
    <source>
        <dbReference type="Proteomes" id="UP000643525"/>
    </source>
</evidence>
<dbReference type="InterPro" id="IPR019151">
    <property type="entry name" value="Proteasome_assmbl_chaperone_2"/>
</dbReference>